<dbReference type="EMBL" id="UOEN01000304">
    <property type="protein sequence ID" value="VAW16138.1"/>
    <property type="molecule type" value="Genomic_DNA"/>
</dbReference>
<evidence type="ECO:0000313" key="2">
    <source>
        <dbReference type="EMBL" id="VAW16138.1"/>
    </source>
</evidence>
<dbReference type="InterPro" id="IPR040198">
    <property type="entry name" value="Fido_containing"/>
</dbReference>
<accession>A0A3B0TDQ2</accession>
<dbReference type="Gene3D" id="1.10.10.10">
    <property type="entry name" value="Winged helix-like DNA-binding domain superfamily/Winged helix DNA-binding domain"/>
    <property type="match status" value="1"/>
</dbReference>
<reference evidence="2" key="1">
    <citation type="submission" date="2018-06" db="EMBL/GenBank/DDBJ databases">
        <authorList>
            <person name="Zhirakovskaya E."/>
        </authorList>
    </citation>
    <scope>NUCLEOTIDE SEQUENCE</scope>
</reference>
<dbReference type="AlphaFoldDB" id="A0A3B0TDQ2"/>
<feature type="non-terminal residue" evidence="2">
    <location>
        <position position="1"/>
    </location>
</feature>
<dbReference type="InterPro" id="IPR036388">
    <property type="entry name" value="WH-like_DNA-bd_sf"/>
</dbReference>
<dbReference type="InterPro" id="IPR036597">
    <property type="entry name" value="Fido-like_dom_sf"/>
</dbReference>
<dbReference type="InterPro" id="IPR011991">
    <property type="entry name" value="ArsR-like_HTH"/>
</dbReference>
<dbReference type="Pfam" id="PF02661">
    <property type="entry name" value="Fic"/>
    <property type="match status" value="1"/>
</dbReference>
<dbReference type="PANTHER" id="PTHR13504">
    <property type="entry name" value="FIDO DOMAIN-CONTAINING PROTEIN DDB_G0283145"/>
    <property type="match status" value="1"/>
</dbReference>
<evidence type="ECO:0000259" key="1">
    <source>
        <dbReference type="PROSITE" id="PS51459"/>
    </source>
</evidence>
<organism evidence="2">
    <name type="scientific">hydrothermal vent metagenome</name>
    <dbReference type="NCBI Taxonomy" id="652676"/>
    <lineage>
        <taxon>unclassified sequences</taxon>
        <taxon>metagenomes</taxon>
        <taxon>ecological metagenomes</taxon>
    </lineage>
</organism>
<dbReference type="SUPFAM" id="SSF46785">
    <property type="entry name" value="Winged helix' DNA-binding domain"/>
    <property type="match status" value="1"/>
</dbReference>
<feature type="domain" description="Fido" evidence="1">
    <location>
        <begin position="87"/>
        <end position="235"/>
    </location>
</feature>
<sequence length="322" mass="37047">CCEKISSHIAFIKRADISLPLQIRLEREFINRSVHSSTWIEGNRLSFDQVVALAGNKNVIAQEEQKQEVNNCIKTIKWILKNKSKSLIEKRLIKIHEMMTNGLLPTKNCGKYRTVQNYVINSRNVVVFTPPTPAKVKLRIDNLLAWIKKFKNEHPIIRSAIFHHEFVTIHPFIDGNGRVARAASQLLLFERGYDPLHTLNLDDFFAKDRGRYYDMIQQTRDMDGDYSYWIDYVAEGLLDSVQEISDRLKTVRRTKGTKKVVLTPKQEELLNLLSEHGIMGSSQICECMKINRARVNQLIAPLVKVGIVIKEGTTRAVRYSLA</sequence>
<name>A0A3B0TDQ2_9ZZZZ</name>
<dbReference type="SUPFAM" id="SSF140931">
    <property type="entry name" value="Fic-like"/>
    <property type="match status" value="1"/>
</dbReference>
<dbReference type="Gene3D" id="1.10.3290.10">
    <property type="entry name" value="Fido-like domain"/>
    <property type="match status" value="1"/>
</dbReference>
<proteinExistence type="predicted"/>
<dbReference type="PROSITE" id="PS51459">
    <property type="entry name" value="FIDO"/>
    <property type="match status" value="1"/>
</dbReference>
<protein>
    <recommendedName>
        <fullName evidence="1">Fido domain-containing protein</fullName>
    </recommendedName>
</protein>
<gene>
    <name evidence="2" type="ORF">MNBD_BACTEROID05-467</name>
</gene>
<dbReference type="InterPro" id="IPR036390">
    <property type="entry name" value="WH_DNA-bd_sf"/>
</dbReference>
<dbReference type="CDD" id="cd00090">
    <property type="entry name" value="HTH_ARSR"/>
    <property type="match status" value="1"/>
</dbReference>
<dbReference type="InterPro" id="IPR003812">
    <property type="entry name" value="Fido"/>
</dbReference>
<dbReference type="PANTHER" id="PTHR13504:SF38">
    <property type="entry name" value="FIDO DOMAIN-CONTAINING PROTEIN"/>
    <property type="match status" value="1"/>
</dbReference>